<feature type="region of interest" description="Disordered" evidence="1">
    <location>
        <begin position="1"/>
        <end position="88"/>
    </location>
</feature>
<evidence type="ECO:0000313" key="2">
    <source>
        <dbReference type="EMBL" id="GJN06382.1"/>
    </source>
</evidence>
<dbReference type="Proteomes" id="UP001054889">
    <property type="component" value="Unassembled WGS sequence"/>
</dbReference>
<evidence type="ECO:0000256" key="1">
    <source>
        <dbReference type="SAM" id="MobiDB-lite"/>
    </source>
</evidence>
<evidence type="ECO:0000313" key="3">
    <source>
        <dbReference type="Proteomes" id="UP001054889"/>
    </source>
</evidence>
<feature type="compositionally biased region" description="Low complexity" evidence="1">
    <location>
        <begin position="1"/>
        <end position="22"/>
    </location>
</feature>
<reference evidence="2" key="2">
    <citation type="submission" date="2021-12" db="EMBL/GenBank/DDBJ databases">
        <title>Resequencing data analysis of finger millet.</title>
        <authorList>
            <person name="Hatakeyama M."/>
            <person name="Aluri S."/>
            <person name="Balachadran M.T."/>
            <person name="Sivarajan S.R."/>
            <person name="Poveda L."/>
            <person name="Shimizu-Inatsugi R."/>
            <person name="Schlapbach R."/>
            <person name="Sreeman S.M."/>
            <person name="Shimizu K.K."/>
        </authorList>
    </citation>
    <scope>NUCLEOTIDE SEQUENCE</scope>
</reference>
<sequence>MALSAARRLSSSSTAAAGGARAPKLSSVSAPRQKPKPRPLPPDSGDKPPAPKLSSLFVRRLKPKPRPLPLDSGDEPTPRKPRPKLRQPWEEEAAALLWRLHEGRYLPGPDLSSAPHVCSPDVVKAAAERFGNDHQVVAK</sequence>
<reference evidence="2" key="1">
    <citation type="journal article" date="2018" name="DNA Res.">
        <title>Multiple hybrid de novo genome assembly of finger millet, an orphan allotetraploid crop.</title>
        <authorList>
            <person name="Hatakeyama M."/>
            <person name="Aluri S."/>
            <person name="Balachadran M.T."/>
            <person name="Sivarajan S.R."/>
            <person name="Patrignani A."/>
            <person name="Gruter S."/>
            <person name="Poveda L."/>
            <person name="Shimizu-Inatsugi R."/>
            <person name="Baeten J."/>
            <person name="Francoijs K.J."/>
            <person name="Nataraja K.N."/>
            <person name="Reddy Y.A.N."/>
            <person name="Phadnis S."/>
            <person name="Ravikumar R.L."/>
            <person name="Schlapbach R."/>
            <person name="Sreeman S.M."/>
            <person name="Shimizu K.K."/>
        </authorList>
    </citation>
    <scope>NUCLEOTIDE SEQUENCE</scope>
</reference>
<organism evidence="2 3">
    <name type="scientific">Eleusine coracana subsp. coracana</name>
    <dbReference type="NCBI Taxonomy" id="191504"/>
    <lineage>
        <taxon>Eukaryota</taxon>
        <taxon>Viridiplantae</taxon>
        <taxon>Streptophyta</taxon>
        <taxon>Embryophyta</taxon>
        <taxon>Tracheophyta</taxon>
        <taxon>Spermatophyta</taxon>
        <taxon>Magnoliopsida</taxon>
        <taxon>Liliopsida</taxon>
        <taxon>Poales</taxon>
        <taxon>Poaceae</taxon>
        <taxon>PACMAD clade</taxon>
        <taxon>Chloridoideae</taxon>
        <taxon>Cynodonteae</taxon>
        <taxon>Eleusininae</taxon>
        <taxon>Eleusine</taxon>
    </lineage>
</organism>
<protein>
    <submittedName>
        <fullName evidence="2">Uncharacterized protein</fullName>
    </submittedName>
</protein>
<dbReference type="AlphaFoldDB" id="A0AAV5D807"/>
<keyword evidence="3" id="KW-1185">Reference proteome</keyword>
<name>A0AAV5D807_ELECO</name>
<proteinExistence type="predicted"/>
<dbReference type="EMBL" id="BQKI01000012">
    <property type="protein sequence ID" value="GJN06382.1"/>
    <property type="molecule type" value="Genomic_DNA"/>
</dbReference>
<gene>
    <name evidence="2" type="primary">ga24107</name>
    <name evidence="2" type="ORF">PR202_ga24107</name>
</gene>
<accession>A0AAV5D807</accession>
<comment type="caution">
    <text evidence="2">The sequence shown here is derived from an EMBL/GenBank/DDBJ whole genome shotgun (WGS) entry which is preliminary data.</text>
</comment>